<evidence type="ECO:0000313" key="1">
    <source>
        <dbReference type="EMBL" id="KAF7998457.1"/>
    </source>
</evidence>
<keyword evidence="2" id="KW-1185">Reference proteome</keyword>
<organism evidence="1 2">
    <name type="scientific">Aphidius gifuensis</name>
    <name type="common">Parasitoid wasp</name>
    <dbReference type="NCBI Taxonomy" id="684658"/>
    <lineage>
        <taxon>Eukaryota</taxon>
        <taxon>Metazoa</taxon>
        <taxon>Ecdysozoa</taxon>
        <taxon>Arthropoda</taxon>
        <taxon>Hexapoda</taxon>
        <taxon>Insecta</taxon>
        <taxon>Pterygota</taxon>
        <taxon>Neoptera</taxon>
        <taxon>Endopterygota</taxon>
        <taxon>Hymenoptera</taxon>
        <taxon>Apocrita</taxon>
        <taxon>Ichneumonoidea</taxon>
        <taxon>Braconidae</taxon>
        <taxon>Aphidiinae</taxon>
        <taxon>Aphidius</taxon>
    </lineage>
</organism>
<dbReference type="Proteomes" id="UP000639338">
    <property type="component" value="Unassembled WGS sequence"/>
</dbReference>
<evidence type="ECO:0000313" key="2">
    <source>
        <dbReference type="Proteomes" id="UP000639338"/>
    </source>
</evidence>
<dbReference type="AlphaFoldDB" id="A0A834Y5X1"/>
<dbReference type="EMBL" id="JACMRX010000001">
    <property type="protein sequence ID" value="KAF7998457.1"/>
    <property type="molecule type" value="Genomic_DNA"/>
</dbReference>
<gene>
    <name evidence="1" type="ORF">HCN44_010026</name>
</gene>
<sequence>MPKINKSLDEDRAYKKDWEKNNAFKGWLTKCPEKHQSLLNSGKDQAFCQWCKISLRCHVNTLKRHSESKGVSSGCNETKMIDIQLTMYAAIHGTMSSLDHLGETLKECGKGNSSGELINQQDNDQLLRTFELFDKLTCDADGLSNENGLDDDINYECE</sequence>
<dbReference type="OrthoDB" id="10023262at2759"/>
<reference evidence="1 2" key="1">
    <citation type="submission" date="2020-08" db="EMBL/GenBank/DDBJ databases">
        <title>Aphidius gifuensis genome sequencing and assembly.</title>
        <authorList>
            <person name="Du Z."/>
        </authorList>
    </citation>
    <scope>NUCLEOTIDE SEQUENCE [LARGE SCALE GENOMIC DNA]</scope>
    <source>
        <strain evidence="1">YNYX2018</strain>
        <tissue evidence="1">Adults</tissue>
    </source>
</reference>
<proteinExistence type="predicted"/>
<name>A0A834Y5X1_APHGI</name>
<accession>A0A834Y5X1</accession>
<comment type="caution">
    <text evidence="1">The sequence shown here is derived from an EMBL/GenBank/DDBJ whole genome shotgun (WGS) entry which is preliminary data.</text>
</comment>
<protein>
    <submittedName>
        <fullName evidence="1">Uncharacterized protein</fullName>
    </submittedName>
</protein>